<dbReference type="EMBL" id="JACHXO010000002">
    <property type="protein sequence ID" value="MBB3194114.1"/>
    <property type="molecule type" value="Genomic_DNA"/>
</dbReference>
<accession>A0ABR6GSB2</accession>
<dbReference type="InterPro" id="IPR005648">
    <property type="entry name" value="FlgD"/>
</dbReference>
<comment type="caution">
    <text evidence="7">The sequence shown here is derived from an EMBL/GenBank/DDBJ whole genome shotgun (WGS) entry which is preliminary data.</text>
</comment>
<feature type="domain" description="FlgD/Vpr Ig-like" evidence="6">
    <location>
        <begin position="103"/>
        <end position="170"/>
    </location>
</feature>
<proteinExistence type="inferred from homology"/>
<dbReference type="InterPro" id="IPR025965">
    <property type="entry name" value="FlgD/Vpr_Ig-like"/>
</dbReference>
<dbReference type="Pfam" id="PF03963">
    <property type="entry name" value="FlgD"/>
    <property type="match status" value="1"/>
</dbReference>
<evidence type="ECO:0000313" key="7">
    <source>
        <dbReference type="EMBL" id="MBB3194114.1"/>
    </source>
</evidence>
<dbReference type="RefSeq" id="WP_088449993.1">
    <property type="nucleotide sequence ID" value="NZ_JACHXO010000002.1"/>
</dbReference>
<keyword evidence="7" id="KW-0969">Cilium</keyword>
<evidence type="ECO:0000256" key="3">
    <source>
        <dbReference type="ARBA" id="ARBA00022795"/>
    </source>
</evidence>
<organism evidence="7 8">
    <name type="scientific">Roseateles terrae</name>
    <dbReference type="NCBI Taxonomy" id="431060"/>
    <lineage>
        <taxon>Bacteria</taxon>
        <taxon>Pseudomonadati</taxon>
        <taxon>Pseudomonadota</taxon>
        <taxon>Betaproteobacteria</taxon>
        <taxon>Burkholderiales</taxon>
        <taxon>Sphaerotilaceae</taxon>
        <taxon>Roseateles</taxon>
    </lineage>
</organism>
<evidence type="ECO:0000256" key="2">
    <source>
        <dbReference type="ARBA" id="ARBA00016013"/>
    </source>
</evidence>
<keyword evidence="3 5" id="KW-1005">Bacterial flagellum biogenesis</keyword>
<evidence type="ECO:0000256" key="1">
    <source>
        <dbReference type="ARBA" id="ARBA00010577"/>
    </source>
</evidence>
<dbReference type="Pfam" id="PF13860">
    <property type="entry name" value="FlgD_ig"/>
    <property type="match status" value="1"/>
</dbReference>
<keyword evidence="7" id="KW-0282">Flagellum</keyword>
<evidence type="ECO:0000256" key="4">
    <source>
        <dbReference type="ARBA" id="ARBA00024746"/>
    </source>
</evidence>
<evidence type="ECO:0000256" key="5">
    <source>
        <dbReference type="RuleBase" id="RU362076"/>
    </source>
</evidence>
<gene>
    <name evidence="7" type="ORF">FHS28_001499</name>
</gene>
<evidence type="ECO:0000259" key="6">
    <source>
        <dbReference type="Pfam" id="PF13860"/>
    </source>
</evidence>
<keyword evidence="8" id="KW-1185">Reference proteome</keyword>
<sequence>MSTAVTNTSSSSNTASGASIAGNGELSTLFTTLLVAQIKNQDPLAPQDPSQFVSQLTQLSQVESMQQLTSQGQTNTSMLASLQLMTLGAQVGSTLQAAVSSVSLSGQPVDLRFTLDSSSPANTLVITGSDGRAQRVELGSMSRGEQAYTLDPAKLGLGNGTYTVSVETQNRQSVTMETLARLDGVRLSADGNVMLQLAGVGEVTSQAITQFKGRSGN</sequence>
<reference evidence="7 8" key="1">
    <citation type="submission" date="2020-08" db="EMBL/GenBank/DDBJ databases">
        <title>Genomic Encyclopedia of Type Strains, Phase III (KMG-III): the genomes of soil and plant-associated and newly described type strains.</title>
        <authorList>
            <person name="Whitman W."/>
        </authorList>
    </citation>
    <scope>NUCLEOTIDE SEQUENCE [LARGE SCALE GENOMIC DNA]</scope>
    <source>
        <strain evidence="7 8">CECT 7247</strain>
    </source>
</reference>
<evidence type="ECO:0000313" key="8">
    <source>
        <dbReference type="Proteomes" id="UP000574369"/>
    </source>
</evidence>
<comment type="function">
    <text evidence="4 5">Required for flagellar hook formation. May act as a scaffolding protein.</text>
</comment>
<name>A0ABR6GSB2_9BURK</name>
<protein>
    <recommendedName>
        <fullName evidence="2 5">Basal-body rod modification protein FlgD</fullName>
    </recommendedName>
</protein>
<dbReference type="Proteomes" id="UP000574369">
    <property type="component" value="Unassembled WGS sequence"/>
</dbReference>
<keyword evidence="7" id="KW-0966">Cell projection</keyword>
<comment type="similarity">
    <text evidence="1 5">Belongs to the FlgD family.</text>
</comment>